<dbReference type="GO" id="GO:0007169">
    <property type="term" value="P:cell surface receptor protein tyrosine kinase signaling pathway"/>
    <property type="evidence" value="ECO:0007669"/>
    <property type="project" value="TreeGrafter"/>
</dbReference>
<keyword evidence="3" id="KW-0808">Transferase</keyword>
<name>A0A183J5T4_9BILA</name>
<dbReference type="Gene3D" id="1.10.510.10">
    <property type="entry name" value="Transferase(Phosphotransferase) domain 1"/>
    <property type="match status" value="1"/>
</dbReference>
<keyword evidence="7" id="KW-0472">Membrane</keyword>
<dbReference type="Proteomes" id="UP000270296">
    <property type="component" value="Unassembled WGS sequence"/>
</dbReference>
<protein>
    <recommendedName>
        <fullName evidence="2">receptor protein-tyrosine kinase</fullName>
        <ecNumber evidence="2">2.7.10.1</ecNumber>
    </recommendedName>
</protein>
<keyword evidence="12" id="KW-0479">Metal-binding</keyword>
<accession>A0A183J5T4</accession>
<keyword evidence="15" id="KW-1185">Reference proteome</keyword>
<evidence type="ECO:0000256" key="6">
    <source>
        <dbReference type="ARBA" id="ARBA00022840"/>
    </source>
</evidence>
<dbReference type="EC" id="2.7.10.1" evidence="2"/>
<dbReference type="GO" id="GO:0048680">
    <property type="term" value="P:positive regulation of axon regeneration"/>
    <property type="evidence" value="ECO:0007669"/>
    <property type="project" value="UniProtKB-ARBA"/>
</dbReference>
<evidence type="ECO:0000259" key="13">
    <source>
        <dbReference type="PROSITE" id="PS50011"/>
    </source>
</evidence>
<dbReference type="SUPFAM" id="SSF56112">
    <property type="entry name" value="Protein kinase-like (PK-like)"/>
    <property type="match status" value="1"/>
</dbReference>
<proteinExistence type="predicted"/>
<evidence type="ECO:0000313" key="14">
    <source>
        <dbReference type="EMBL" id="VDP38181.1"/>
    </source>
</evidence>
<gene>
    <name evidence="14" type="ORF">SBAD_LOCUS11232</name>
</gene>
<evidence type="ECO:0000256" key="5">
    <source>
        <dbReference type="ARBA" id="ARBA00022777"/>
    </source>
</evidence>
<feature type="active site" description="Proton acceptor" evidence="10">
    <location>
        <position position="141"/>
    </location>
</feature>
<comment type="catalytic activity">
    <reaction evidence="9">
        <text>L-tyrosyl-[protein] + ATP = O-phospho-L-tyrosyl-[protein] + ADP + H(+)</text>
        <dbReference type="Rhea" id="RHEA:10596"/>
        <dbReference type="Rhea" id="RHEA-COMP:10136"/>
        <dbReference type="Rhea" id="RHEA-COMP:20101"/>
        <dbReference type="ChEBI" id="CHEBI:15378"/>
        <dbReference type="ChEBI" id="CHEBI:30616"/>
        <dbReference type="ChEBI" id="CHEBI:46858"/>
        <dbReference type="ChEBI" id="CHEBI:61978"/>
        <dbReference type="ChEBI" id="CHEBI:456216"/>
        <dbReference type="EC" id="2.7.10.1"/>
    </reaction>
</comment>
<dbReference type="InterPro" id="IPR020635">
    <property type="entry name" value="Tyr_kinase_cat_dom"/>
</dbReference>
<dbReference type="SMART" id="SM00219">
    <property type="entry name" value="TyrKc"/>
    <property type="match status" value="1"/>
</dbReference>
<dbReference type="PANTHER" id="PTHR24416:SF611">
    <property type="entry name" value="TYROSINE-PROTEIN KINASE TRANSMEMBRANE RECEPTOR ROR"/>
    <property type="match status" value="1"/>
</dbReference>
<dbReference type="CDD" id="cd00192">
    <property type="entry name" value="PTKc"/>
    <property type="match status" value="1"/>
</dbReference>
<dbReference type="PANTHER" id="PTHR24416">
    <property type="entry name" value="TYROSINE-PROTEIN KINASE RECEPTOR"/>
    <property type="match status" value="1"/>
</dbReference>
<dbReference type="GO" id="GO:0005886">
    <property type="term" value="C:plasma membrane"/>
    <property type="evidence" value="ECO:0007669"/>
    <property type="project" value="TreeGrafter"/>
</dbReference>
<organism evidence="16">
    <name type="scientific">Soboliphyme baturini</name>
    <dbReference type="NCBI Taxonomy" id="241478"/>
    <lineage>
        <taxon>Eukaryota</taxon>
        <taxon>Metazoa</taxon>
        <taxon>Ecdysozoa</taxon>
        <taxon>Nematoda</taxon>
        <taxon>Enoplea</taxon>
        <taxon>Dorylaimia</taxon>
        <taxon>Dioctophymatida</taxon>
        <taxon>Dioctophymatoidea</taxon>
        <taxon>Soboliphymatidae</taxon>
        <taxon>Soboliphyme</taxon>
    </lineage>
</organism>
<feature type="binding site" evidence="11">
    <location>
        <position position="145"/>
    </location>
    <ligand>
        <name>ATP</name>
        <dbReference type="ChEBI" id="CHEBI:30616"/>
    </ligand>
</feature>
<evidence type="ECO:0000256" key="1">
    <source>
        <dbReference type="ARBA" id="ARBA00004308"/>
    </source>
</evidence>
<dbReference type="PROSITE" id="PS50011">
    <property type="entry name" value="PROTEIN_KINASE_DOM"/>
    <property type="match status" value="1"/>
</dbReference>
<comment type="subcellular location">
    <subcellularLocation>
        <location evidence="1">Endomembrane system</location>
    </subcellularLocation>
</comment>
<evidence type="ECO:0000313" key="15">
    <source>
        <dbReference type="Proteomes" id="UP000270296"/>
    </source>
</evidence>
<dbReference type="GO" id="GO:0004714">
    <property type="term" value="F:transmembrane receptor protein tyrosine kinase activity"/>
    <property type="evidence" value="ECO:0007669"/>
    <property type="project" value="UniProtKB-EC"/>
</dbReference>
<dbReference type="GO" id="GO:0061564">
    <property type="term" value="P:axon development"/>
    <property type="evidence" value="ECO:0007669"/>
    <property type="project" value="UniProtKB-ARBA"/>
</dbReference>
<evidence type="ECO:0000256" key="11">
    <source>
        <dbReference type="PIRSR" id="PIRSR000615-2"/>
    </source>
</evidence>
<dbReference type="GO" id="GO:0046872">
    <property type="term" value="F:metal ion binding"/>
    <property type="evidence" value="ECO:0007669"/>
    <property type="project" value="UniProtKB-KW"/>
</dbReference>
<evidence type="ECO:0000256" key="4">
    <source>
        <dbReference type="ARBA" id="ARBA00022741"/>
    </source>
</evidence>
<evidence type="ECO:0000256" key="3">
    <source>
        <dbReference type="ARBA" id="ARBA00022679"/>
    </source>
</evidence>
<feature type="binding site" evidence="12">
    <location>
        <position position="146"/>
    </location>
    <ligand>
        <name>Mg(2+)</name>
        <dbReference type="ChEBI" id="CHEBI:18420"/>
    </ligand>
</feature>
<dbReference type="GO" id="GO:0005524">
    <property type="term" value="F:ATP binding"/>
    <property type="evidence" value="ECO:0007669"/>
    <property type="project" value="UniProtKB-KW"/>
</dbReference>
<dbReference type="PRINTS" id="PR00109">
    <property type="entry name" value="TYRKINASE"/>
</dbReference>
<feature type="binding site" evidence="12">
    <location>
        <position position="159"/>
    </location>
    <ligand>
        <name>Mg(2+)</name>
        <dbReference type="ChEBI" id="CHEBI:18420"/>
    </ligand>
</feature>
<dbReference type="InterPro" id="IPR008266">
    <property type="entry name" value="Tyr_kinase_AS"/>
</dbReference>
<keyword evidence="5" id="KW-0418">Kinase</keyword>
<keyword evidence="4 11" id="KW-0547">Nucleotide-binding</keyword>
<dbReference type="AlphaFoldDB" id="A0A183J5T4"/>
<keyword evidence="12" id="KW-0460">Magnesium</keyword>
<evidence type="ECO:0000256" key="10">
    <source>
        <dbReference type="PIRSR" id="PIRSR000615-1"/>
    </source>
</evidence>
<dbReference type="InterPro" id="IPR001245">
    <property type="entry name" value="Ser-Thr/Tyr_kinase_cat_dom"/>
</dbReference>
<dbReference type="InterPro" id="IPR050122">
    <property type="entry name" value="RTK"/>
</dbReference>
<dbReference type="EMBL" id="UZAM01015294">
    <property type="protein sequence ID" value="VDP38181.1"/>
    <property type="molecule type" value="Genomic_DNA"/>
</dbReference>
<reference evidence="16" key="1">
    <citation type="submission" date="2016-06" db="UniProtKB">
        <authorList>
            <consortium name="WormBaseParasite"/>
        </authorList>
    </citation>
    <scope>IDENTIFICATION</scope>
</reference>
<keyword evidence="6 11" id="KW-0067">ATP-binding</keyword>
<dbReference type="PROSITE" id="PS00109">
    <property type="entry name" value="PROTEIN_KINASE_TYR"/>
    <property type="match status" value="1"/>
</dbReference>
<reference evidence="14 15" key="2">
    <citation type="submission" date="2018-11" db="EMBL/GenBank/DDBJ databases">
        <authorList>
            <consortium name="Pathogen Informatics"/>
        </authorList>
    </citation>
    <scope>NUCLEOTIDE SEQUENCE [LARGE SCALE GENOMIC DNA]</scope>
</reference>
<dbReference type="OrthoDB" id="535945at2759"/>
<dbReference type="WBParaSite" id="SBAD_0001161601-mRNA-1">
    <property type="protein sequence ID" value="SBAD_0001161601-mRNA-1"/>
    <property type="gene ID" value="SBAD_0001161601"/>
</dbReference>
<dbReference type="InterPro" id="IPR011009">
    <property type="entry name" value="Kinase-like_dom_sf"/>
</dbReference>
<dbReference type="Pfam" id="PF07714">
    <property type="entry name" value="PK_Tyr_Ser-Thr"/>
    <property type="match status" value="1"/>
</dbReference>
<keyword evidence="8" id="KW-0829">Tyrosine-protein kinase</keyword>
<dbReference type="FunFam" id="1.10.510.10:FF:001512">
    <property type="entry name" value="Receptor tyrosine-protein kinase erbB-2"/>
    <property type="match status" value="1"/>
</dbReference>
<evidence type="ECO:0000313" key="16">
    <source>
        <dbReference type="WBParaSite" id="SBAD_0001161601-mRNA-1"/>
    </source>
</evidence>
<feature type="domain" description="Protein kinase" evidence="13">
    <location>
        <begin position="1"/>
        <end position="281"/>
    </location>
</feature>
<dbReference type="GO" id="GO:0043235">
    <property type="term" value="C:receptor complex"/>
    <property type="evidence" value="ECO:0007669"/>
    <property type="project" value="TreeGrafter"/>
</dbReference>
<dbReference type="GO" id="GO:0012505">
    <property type="term" value="C:endomembrane system"/>
    <property type="evidence" value="ECO:0007669"/>
    <property type="project" value="UniProtKB-SubCell"/>
</dbReference>
<evidence type="ECO:0000256" key="7">
    <source>
        <dbReference type="ARBA" id="ARBA00023136"/>
    </source>
</evidence>
<dbReference type="PIRSF" id="PIRSF000615">
    <property type="entry name" value="TyrPK_CSF1-R"/>
    <property type="match status" value="1"/>
</dbReference>
<dbReference type="InterPro" id="IPR000719">
    <property type="entry name" value="Prot_kinase_dom"/>
</dbReference>
<evidence type="ECO:0000256" key="12">
    <source>
        <dbReference type="PIRSR" id="PIRSR000615-3"/>
    </source>
</evidence>
<sequence>MKVNFLSNPCFLHYFTIEIYDRVWEEPVAVKIPLAGTNEKSLRMICNEMRMLKIAQHPHVVRLLGAVVKGPYPCLVLELMRYGDLTHYLRHCTPENASEQLDLPSITYDRDSLSLADQLNIALQIASAMEYLSSLGMLHRDLACRNCVVGDELQVKVCDFGHCCQLSDPETEYFIGKQEEELPIRWSAPEVLRDKRFSVHSDIWSYGVVLWEIYTFAMVPYTGMSSSEVTELVLNGGHLQPPDLATELIQRMMISCWNVQADNRPSFSEISVALKTEKKILKSK</sequence>
<evidence type="ECO:0000256" key="8">
    <source>
        <dbReference type="ARBA" id="ARBA00023137"/>
    </source>
</evidence>
<evidence type="ECO:0000256" key="9">
    <source>
        <dbReference type="ARBA" id="ARBA00051243"/>
    </source>
</evidence>
<evidence type="ECO:0000256" key="2">
    <source>
        <dbReference type="ARBA" id="ARBA00011902"/>
    </source>
</evidence>